<evidence type="ECO:0000313" key="1">
    <source>
        <dbReference type="EMBL" id="RDW95037.1"/>
    </source>
</evidence>
<dbReference type="PANTHER" id="PTHR28180:SF5">
    <property type="entry name" value="DNA POLYMERASE ALPHA SUBUNIT B"/>
    <property type="match status" value="1"/>
</dbReference>
<proteinExistence type="predicted"/>
<dbReference type="PANTHER" id="PTHR28180">
    <property type="entry name" value="CONSERVED MITOCHONDRIAL PROTEIN-RELATED"/>
    <property type="match status" value="1"/>
</dbReference>
<protein>
    <recommendedName>
        <fullName evidence="3">Carboxymuconolactone decarboxylase-like domain-containing protein</fullName>
    </recommendedName>
</protein>
<dbReference type="Proteomes" id="UP000256328">
    <property type="component" value="Unassembled WGS sequence"/>
</dbReference>
<comment type="caution">
    <text evidence="1">The sequence shown here is derived from an EMBL/GenBank/DDBJ whole genome shotgun (WGS) entry which is preliminary data.</text>
</comment>
<keyword evidence="2" id="KW-1185">Reference proteome</keyword>
<dbReference type="EMBL" id="PDLN01000001">
    <property type="protein sequence ID" value="RDW95037.1"/>
    <property type="molecule type" value="Genomic_DNA"/>
</dbReference>
<evidence type="ECO:0000313" key="2">
    <source>
        <dbReference type="Proteomes" id="UP000256328"/>
    </source>
</evidence>
<dbReference type="SUPFAM" id="SSF69118">
    <property type="entry name" value="AhpD-like"/>
    <property type="match status" value="1"/>
</dbReference>
<dbReference type="InterPro" id="IPR052999">
    <property type="entry name" value="PTS1_Protein"/>
</dbReference>
<evidence type="ECO:0008006" key="3">
    <source>
        <dbReference type="Google" id="ProtNLM"/>
    </source>
</evidence>
<gene>
    <name evidence="1" type="ORF">BP5796_00800</name>
</gene>
<name>A0A3D8T937_9HELO</name>
<dbReference type="InterPro" id="IPR029032">
    <property type="entry name" value="AhpD-like"/>
</dbReference>
<reference evidence="1 2" key="1">
    <citation type="journal article" date="2018" name="IMA Fungus">
        <title>IMA Genome-F 9: Draft genome sequence of Annulohypoxylon stygium, Aspergillus mulundensis, Berkeleyomyces basicola (syn. Thielaviopsis basicola), Ceratocystis smalleyi, two Cercospora beticola strains, Coleophoma cylindrospora, Fusarium fracticaudum, Phialophora cf. hyalina, and Morchella septimelata.</title>
        <authorList>
            <person name="Wingfield B.D."/>
            <person name="Bills G.F."/>
            <person name="Dong Y."/>
            <person name="Huang W."/>
            <person name="Nel W.J."/>
            <person name="Swalarsk-Parry B.S."/>
            <person name="Vaghefi N."/>
            <person name="Wilken P.M."/>
            <person name="An Z."/>
            <person name="de Beer Z.W."/>
            <person name="De Vos L."/>
            <person name="Chen L."/>
            <person name="Duong T.A."/>
            <person name="Gao Y."/>
            <person name="Hammerbacher A."/>
            <person name="Kikkert J.R."/>
            <person name="Li Y."/>
            <person name="Li H."/>
            <person name="Li K."/>
            <person name="Li Q."/>
            <person name="Liu X."/>
            <person name="Ma X."/>
            <person name="Naidoo K."/>
            <person name="Pethybridge S.J."/>
            <person name="Sun J."/>
            <person name="Steenkamp E.T."/>
            <person name="van der Nest M.A."/>
            <person name="van Wyk S."/>
            <person name="Wingfield M.J."/>
            <person name="Xiong C."/>
            <person name="Yue Q."/>
            <person name="Zhang X."/>
        </authorList>
    </citation>
    <scope>NUCLEOTIDE SEQUENCE [LARGE SCALE GENOMIC DNA]</scope>
    <source>
        <strain evidence="1 2">BP5796</strain>
    </source>
</reference>
<accession>A0A3D8T937</accession>
<dbReference type="AlphaFoldDB" id="A0A3D8T937"/>
<dbReference type="Gene3D" id="1.20.1290.10">
    <property type="entry name" value="AhpD-like"/>
    <property type="match status" value="1"/>
</dbReference>
<organism evidence="1 2">
    <name type="scientific">Coleophoma crateriformis</name>
    <dbReference type="NCBI Taxonomy" id="565419"/>
    <lineage>
        <taxon>Eukaryota</taxon>
        <taxon>Fungi</taxon>
        <taxon>Dikarya</taxon>
        <taxon>Ascomycota</taxon>
        <taxon>Pezizomycotina</taxon>
        <taxon>Leotiomycetes</taxon>
        <taxon>Helotiales</taxon>
        <taxon>Dermateaceae</taxon>
        <taxon>Coleophoma</taxon>
    </lineage>
</organism>
<dbReference type="OrthoDB" id="5537330at2759"/>
<sequence>MASQESSSTPSDEEMYAKASTLFAKISTRFLSKTLGEERWYLPTLAALSYVEPEHATYLYKYLILQPAYATSLARQELVRRLREVLLEMTSLIGVVKTLESVFSIAAVEREEDRDYSFSRENWTNDAASRARGETWLKTIYKHNLGTSIGPLAAHRDFDKISKEITYGLYLSDMSILNEIETELVVLSGILIQNLPRESTWHLRGLRRVGASMEDVEIVQQCVEMVADYAGVKLDRLPRVQDIEHEV</sequence>